<accession>A0A8H7D2K8</accession>
<dbReference type="OrthoDB" id="2849301at2759"/>
<gene>
    <name evidence="6" type="ORF">MSAN_01304300</name>
</gene>
<dbReference type="GO" id="GO:0008270">
    <property type="term" value="F:zinc ion binding"/>
    <property type="evidence" value="ECO:0007669"/>
    <property type="project" value="UniProtKB-KW"/>
</dbReference>
<evidence type="ECO:0000256" key="3">
    <source>
        <dbReference type="ARBA" id="ARBA00022833"/>
    </source>
</evidence>
<evidence type="ECO:0000256" key="1">
    <source>
        <dbReference type="ARBA" id="ARBA00022723"/>
    </source>
</evidence>
<keyword evidence="1" id="KW-0479">Metal-binding</keyword>
<sequence length="176" mass="20116">MAQLLASLNRSIKCGDIRPKQELKRCSGCLSAYYCSRKCQANDWRRGGHRQTCGPREYSPTSTKDRSFFLALVLHTHRTQQEKITQKHRLFKQKYPEEIPFIMLDFTTGTCEIHVRSSGDVPSEYVVDMERAASSGGELQLYLMKVLDGTLMESGKRQMTLIWSFPLRIGNHSAPV</sequence>
<evidence type="ECO:0000313" key="6">
    <source>
        <dbReference type="EMBL" id="KAF7357102.1"/>
    </source>
</evidence>
<keyword evidence="2 4" id="KW-0863">Zinc-finger</keyword>
<evidence type="ECO:0000313" key="7">
    <source>
        <dbReference type="Proteomes" id="UP000623467"/>
    </source>
</evidence>
<name>A0A8H7D2K8_9AGAR</name>
<comment type="caution">
    <text evidence="6">The sequence shown here is derived from an EMBL/GenBank/DDBJ whole genome shotgun (WGS) entry which is preliminary data.</text>
</comment>
<reference evidence="6" key="1">
    <citation type="submission" date="2020-05" db="EMBL/GenBank/DDBJ databases">
        <title>Mycena genomes resolve the evolution of fungal bioluminescence.</title>
        <authorList>
            <person name="Tsai I.J."/>
        </authorList>
    </citation>
    <scope>NUCLEOTIDE SEQUENCE</scope>
    <source>
        <strain evidence="6">160909Yilan</strain>
    </source>
</reference>
<dbReference type="Pfam" id="PF01753">
    <property type="entry name" value="zf-MYND"/>
    <property type="match status" value="1"/>
</dbReference>
<dbReference type="SUPFAM" id="SSF144232">
    <property type="entry name" value="HIT/MYND zinc finger-like"/>
    <property type="match status" value="1"/>
</dbReference>
<dbReference type="EMBL" id="JACAZH010000010">
    <property type="protein sequence ID" value="KAF7357102.1"/>
    <property type="molecule type" value="Genomic_DNA"/>
</dbReference>
<keyword evidence="7" id="KW-1185">Reference proteome</keyword>
<keyword evidence="3" id="KW-0862">Zinc</keyword>
<evidence type="ECO:0000256" key="4">
    <source>
        <dbReference type="PROSITE-ProRule" id="PRU00134"/>
    </source>
</evidence>
<proteinExistence type="predicted"/>
<dbReference type="PROSITE" id="PS50865">
    <property type="entry name" value="ZF_MYND_2"/>
    <property type="match status" value="1"/>
</dbReference>
<dbReference type="Proteomes" id="UP000623467">
    <property type="component" value="Unassembled WGS sequence"/>
</dbReference>
<dbReference type="Gene3D" id="6.10.140.2220">
    <property type="match status" value="1"/>
</dbReference>
<protein>
    <submittedName>
        <fullName evidence="6">MYND-type domain-containing protein</fullName>
    </submittedName>
</protein>
<organism evidence="6 7">
    <name type="scientific">Mycena sanguinolenta</name>
    <dbReference type="NCBI Taxonomy" id="230812"/>
    <lineage>
        <taxon>Eukaryota</taxon>
        <taxon>Fungi</taxon>
        <taxon>Dikarya</taxon>
        <taxon>Basidiomycota</taxon>
        <taxon>Agaricomycotina</taxon>
        <taxon>Agaricomycetes</taxon>
        <taxon>Agaricomycetidae</taxon>
        <taxon>Agaricales</taxon>
        <taxon>Marasmiineae</taxon>
        <taxon>Mycenaceae</taxon>
        <taxon>Mycena</taxon>
    </lineage>
</organism>
<dbReference type="AlphaFoldDB" id="A0A8H7D2K8"/>
<dbReference type="InterPro" id="IPR002893">
    <property type="entry name" value="Znf_MYND"/>
</dbReference>
<evidence type="ECO:0000259" key="5">
    <source>
        <dbReference type="PROSITE" id="PS50865"/>
    </source>
</evidence>
<feature type="domain" description="MYND-type" evidence="5">
    <location>
        <begin position="11"/>
        <end position="53"/>
    </location>
</feature>
<evidence type="ECO:0000256" key="2">
    <source>
        <dbReference type="ARBA" id="ARBA00022771"/>
    </source>
</evidence>